<protein>
    <submittedName>
        <fullName evidence="1">Uncharacterized protein</fullName>
    </submittedName>
</protein>
<comment type="caution">
    <text evidence="1">The sequence shown here is derived from an EMBL/GenBank/DDBJ whole genome shotgun (WGS) entry which is preliminary data.</text>
</comment>
<name>A0A0F8YJV0_9ZZZZ</name>
<organism evidence="1">
    <name type="scientific">marine sediment metagenome</name>
    <dbReference type="NCBI Taxonomy" id="412755"/>
    <lineage>
        <taxon>unclassified sequences</taxon>
        <taxon>metagenomes</taxon>
        <taxon>ecological metagenomes</taxon>
    </lineage>
</organism>
<proteinExistence type="predicted"/>
<gene>
    <name evidence="1" type="ORF">LCGC14_2810970</name>
</gene>
<dbReference type="AlphaFoldDB" id="A0A0F8YJV0"/>
<sequence length="110" mass="12130">MSVDDKGRVCLDPGESAVLHITGWKVERKRIAPRNRPGFVFMNVLTLQLDEVDGEDLEAEYLVTSERLAVAIMPLLESGAFRARTVVLSAEGTGRARRVTFQTFARGAPV</sequence>
<reference evidence="1" key="1">
    <citation type="journal article" date="2015" name="Nature">
        <title>Complex archaea that bridge the gap between prokaryotes and eukaryotes.</title>
        <authorList>
            <person name="Spang A."/>
            <person name="Saw J.H."/>
            <person name="Jorgensen S.L."/>
            <person name="Zaremba-Niedzwiedzka K."/>
            <person name="Martijn J."/>
            <person name="Lind A.E."/>
            <person name="van Eijk R."/>
            <person name="Schleper C."/>
            <person name="Guy L."/>
            <person name="Ettema T.J."/>
        </authorList>
    </citation>
    <scope>NUCLEOTIDE SEQUENCE</scope>
</reference>
<accession>A0A0F8YJV0</accession>
<dbReference type="EMBL" id="LAZR01053016">
    <property type="protein sequence ID" value="KKK81687.1"/>
    <property type="molecule type" value="Genomic_DNA"/>
</dbReference>
<evidence type="ECO:0000313" key="1">
    <source>
        <dbReference type="EMBL" id="KKK81687.1"/>
    </source>
</evidence>